<dbReference type="eggNOG" id="COG2755">
    <property type="taxonomic scope" value="Bacteria"/>
</dbReference>
<evidence type="ECO:0000259" key="4">
    <source>
        <dbReference type="Pfam" id="PF13472"/>
    </source>
</evidence>
<keyword evidence="3" id="KW-0732">Signal</keyword>
<evidence type="ECO:0000256" key="2">
    <source>
        <dbReference type="ARBA" id="ARBA00022801"/>
    </source>
</evidence>
<gene>
    <name evidence="5" type="ORF">NX02_27735</name>
</gene>
<evidence type="ECO:0000256" key="1">
    <source>
        <dbReference type="ARBA" id="ARBA00008668"/>
    </source>
</evidence>
<evidence type="ECO:0000256" key="3">
    <source>
        <dbReference type="SAM" id="SignalP"/>
    </source>
</evidence>
<dbReference type="GO" id="GO:0016788">
    <property type="term" value="F:hydrolase activity, acting on ester bonds"/>
    <property type="evidence" value="ECO:0007669"/>
    <property type="project" value="UniProtKB-ARBA"/>
</dbReference>
<dbReference type="InterPro" id="IPR013830">
    <property type="entry name" value="SGNH_hydro"/>
</dbReference>
<proteinExistence type="inferred from homology"/>
<dbReference type="InterPro" id="IPR036514">
    <property type="entry name" value="SGNH_hydro_sf"/>
</dbReference>
<dbReference type="HOGENOM" id="CLU_065859_2_0_5"/>
<dbReference type="OrthoDB" id="191551at2"/>
<dbReference type="EMBL" id="CP006644">
    <property type="protein sequence ID" value="AHE57130.1"/>
    <property type="molecule type" value="Genomic_DNA"/>
</dbReference>
<keyword evidence="6" id="KW-1185">Reference proteome</keyword>
<feature type="domain" description="SGNH hydrolase-type esterase" evidence="4">
    <location>
        <begin position="29"/>
        <end position="222"/>
    </location>
</feature>
<dbReference type="Gene3D" id="3.40.50.1110">
    <property type="entry name" value="SGNH hydrolase"/>
    <property type="match status" value="1"/>
</dbReference>
<sequence>MIRAAAALAFAGLSGAALAAPGAQILIAGDSTASDYQADKFPQTGWGTMLRCALPPGMAVRSFAMGGRSTRTFIGEGRWDRLMAALQPGDTVLIQFGHNDANRAKPERYAAAYTSYRNNLLRFIADVRRAKGVPVLITPVARRSFDAAGKAKADFPDYSAVVRLVAKETGAAMIDLEARSRAWIDGKGGEAARAFYLHYPEGAQAAFPKGIADDTHFSELGARGVAHLVAGGLAGLDLPVSKRIDADAPALLRTEALGSTACR</sequence>
<dbReference type="PANTHER" id="PTHR43695:SF1">
    <property type="entry name" value="RHAMNOGALACTURONAN ACETYLESTERASE"/>
    <property type="match status" value="1"/>
</dbReference>
<dbReference type="RefSeq" id="WP_025295225.1">
    <property type="nucleotide sequence ID" value="NZ_CP006644.1"/>
</dbReference>
<protein>
    <recommendedName>
        <fullName evidence="4">SGNH hydrolase-type esterase domain-containing protein</fullName>
    </recommendedName>
</protein>
<dbReference type="Pfam" id="PF13472">
    <property type="entry name" value="Lipase_GDSL_2"/>
    <property type="match status" value="1"/>
</dbReference>
<dbReference type="SUPFAM" id="SSF52266">
    <property type="entry name" value="SGNH hydrolase"/>
    <property type="match status" value="1"/>
</dbReference>
<dbReference type="PANTHER" id="PTHR43695">
    <property type="entry name" value="PUTATIVE (AFU_ORTHOLOGUE AFUA_2G17250)-RELATED"/>
    <property type="match status" value="1"/>
</dbReference>
<name>W0AN57_9SPHN</name>
<dbReference type="PATRIC" id="fig|1123269.5.peg.5441"/>
<organism evidence="5 6">
    <name type="scientific">Sphingomonas sanxanigenens DSM 19645 = NX02</name>
    <dbReference type="NCBI Taxonomy" id="1123269"/>
    <lineage>
        <taxon>Bacteria</taxon>
        <taxon>Pseudomonadati</taxon>
        <taxon>Pseudomonadota</taxon>
        <taxon>Alphaproteobacteria</taxon>
        <taxon>Sphingomonadales</taxon>
        <taxon>Sphingomonadaceae</taxon>
        <taxon>Sphingomonas</taxon>
    </lineage>
</organism>
<dbReference type="KEGG" id="ssan:NX02_27735"/>
<accession>W0AN57</accession>
<keyword evidence="2" id="KW-0378">Hydrolase</keyword>
<dbReference type="Proteomes" id="UP000018851">
    <property type="component" value="Chromosome"/>
</dbReference>
<dbReference type="AlphaFoldDB" id="W0AN57"/>
<comment type="similarity">
    <text evidence="1">Belongs to the 'GDSL' lipolytic enzyme family.</text>
</comment>
<dbReference type="CDD" id="cd01821">
    <property type="entry name" value="Rhamnogalacturan_acetylesterase_like"/>
    <property type="match status" value="1"/>
</dbReference>
<evidence type="ECO:0000313" key="6">
    <source>
        <dbReference type="Proteomes" id="UP000018851"/>
    </source>
</evidence>
<feature type="chain" id="PRO_5004785581" description="SGNH hydrolase-type esterase domain-containing protein" evidence="3">
    <location>
        <begin position="20"/>
        <end position="263"/>
    </location>
</feature>
<evidence type="ECO:0000313" key="5">
    <source>
        <dbReference type="EMBL" id="AHE57130.1"/>
    </source>
</evidence>
<reference evidence="5 6" key="1">
    <citation type="submission" date="2013-07" db="EMBL/GenBank/DDBJ databases">
        <title>Completed genome of Sphingomonas sanxanigenens NX02.</title>
        <authorList>
            <person name="Ma T."/>
            <person name="Huang H."/>
            <person name="Wu M."/>
            <person name="Li X."/>
            <person name="Li G."/>
        </authorList>
    </citation>
    <scope>NUCLEOTIDE SEQUENCE [LARGE SCALE GENOMIC DNA]</scope>
    <source>
        <strain evidence="5 6">NX02</strain>
    </source>
</reference>
<feature type="signal peptide" evidence="3">
    <location>
        <begin position="1"/>
        <end position="19"/>
    </location>
</feature>
<dbReference type="STRING" id="1123269.NX02_27735"/>
<dbReference type="InterPro" id="IPR037459">
    <property type="entry name" value="RhgT-like"/>
</dbReference>